<gene>
    <name evidence="2" type="ORF">EVAR_6105_1</name>
</gene>
<evidence type="ECO:0000313" key="3">
    <source>
        <dbReference type="Proteomes" id="UP000299102"/>
    </source>
</evidence>
<accession>A0A4C1TF53</accession>
<feature type="region of interest" description="Disordered" evidence="1">
    <location>
        <begin position="59"/>
        <end position="78"/>
    </location>
</feature>
<sequence length="107" mass="12631">MRENERRGERQRFEDLERGVLIALYDTRRSERERARTDDFREGESSLKVGSVLIECLTPRAVPTPRPRPRPGPKERPDLRTVLYTSARIYTRIGIDKGFKLKLEIYK</sequence>
<dbReference type="Proteomes" id="UP000299102">
    <property type="component" value="Unassembled WGS sequence"/>
</dbReference>
<name>A0A4C1TF53_EUMVA</name>
<proteinExistence type="predicted"/>
<dbReference type="AlphaFoldDB" id="A0A4C1TF53"/>
<reference evidence="2 3" key="1">
    <citation type="journal article" date="2019" name="Commun. Biol.">
        <title>The bagworm genome reveals a unique fibroin gene that provides high tensile strength.</title>
        <authorList>
            <person name="Kono N."/>
            <person name="Nakamura H."/>
            <person name="Ohtoshi R."/>
            <person name="Tomita M."/>
            <person name="Numata K."/>
            <person name="Arakawa K."/>
        </authorList>
    </citation>
    <scope>NUCLEOTIDE SEQUENCE [LARGE SCALE GENOMIC DNA]</scope>
</reference>
<dbReference type="EMBL" id="BGZK01000053">
    <property type="protein sequence ID" value="GBP12774.1"/>
    <property type="molecule type" value="Genomic_DNA"/>
</dbReference>
<comment type="caution">
    <text evidence="2">The sequence shown here is derived from an EMBL/GenBank/DDBJ whole genome shotgun (WGS) entry which is preliminary data.</text>
</comment>
<evidence type="ECO:0000256" key="1">
    <source>
        <dbReference type="SAM" id="MobiDB-lite"/>
    </source>
</evidence>
<keyword evidence="3" id="KW-1185">Reference proteome</keyword>
<organism evidence="2 3">
    <name type="scientific">Eumeta variegata</name>
    <name type="common">Bagworm moth</name>
    <name type="synonym">Eumeta japonica</name>
    <dbReference type="NCBI Taxonomy" id="151549"/>
    <lineage>
        <taxon>Eukaryota</taxon>
        <taxon>Metazoa</taxon>
        <taxon>Ecdysozoa</taxon>
        <taxon>Arthropoda</taxon>
        <taxon>Hexapoda</taxon>
        <taxon>Insecta</taxon>
        <taxon>Pterygota</taxon>
        <taxon>Neoptera</taxon>
        <taxon>Endopterygota</taxon>
        <taxon>Lepidoptera</taxon>
        <taxon>Glossata</taxon>
        <taxon>Ditrysia</taxon>
        <taxon>Tineoidea</taxon>
        <taxon>Psychidae</taxon>
        <taxon>Oiketicinae</taxon>
        <taxon>Eumeta</taxon>
    </lineage>
</organism>
<protein>
    <submittedName>
        <fullName evidence="2">Uncharacterized protein</fullName>
    </submittedName>
</protein>
<evidence type="ECO:0000313" key="2">
    <source>
        <dbReference type="EMBL" id="GBP12774.1"/>
    </source>
</evidence>